<evidence type="ECO:0000256" key="3">
    <source>
        <dbReference type="ARBA" id="ARBA00022980"/>
    </source>
</evidence>
<dbReference type="GO" id="GO:0003735">
    <property type="term" value="F:structural constituent of ribosome"/>
    <property type="evidence" value="ECO:0007669"/>
    <property type="project" value="InterPro"/>
</dbReference>
<accession>A0A1B3WCG4</accession>
<organism evidence="7 8">
    <name type="scientific">Dialister pneumosintes</name>
    <dbReference type="NCBI Taxonomy" id="39950"/>
    <lineage>
        <taxon>Bacteria</taxon>
        <taxon>Bacillati</taxon>
        <taxon>Bacillota</taxon>
        <taxon>Negativicutes</taxon>
        <taxon>Veillonellales</taxon>
        <taxon>Veillonellaceae</taxon>
        <taxon>Dialister</taxon>
    </lineage>
</organism>
<comment type="function">
    <text evidence="6">Forms part of the polypeptide exit tunnel.</text>
</comment>
<dbReference type="PANTHER" id="PTHR10746:SF6">
    <property type="entry name" value="LARGE RIBOSOMAL SUBUNIT PROTEIN UL4M"/>
    <property type="match status" value="1"/>
</dbReference>
<keyword evidence="6" id="KW-0699">rRNA-binding</keyword>
<dbReference type="EMBL" id="CP017037">
    <property type="protein sequence ID" value="AOH38659.1"/>
    <property type="molecule type" value="Genomic_DNA"/>
</dbReference>
<dbReference type="KEGG" id="dpn:BCB69_00825"/>
<dbReference type="GO" id="GO:0019843">
    <property type="term" value="F:rRNA binding"/>
    <property type="evidence" value="ECO:0007669"/>
    <property type="project" value="UniProtKB-UniRule"/>
</dbReference>
<sequence length="208" mass="22387">MPNVTLYNVTGQAAGEIKLNDSVFGVEYNEAVIHEAVVRQMANERLGTHATLTRGLVRGGGKKPWRQKGTGRARVGSIRSPLWVGGGTVFGPTPRSHAKGMNRKARQLAVKSALSEKLRANEIIVLDKIGFEAPKTKEAIKMLAAFNVEGKALIIDGDSDCMNVILSARNIPGVKAIAPSGLNIYDIVHYTKLFITKSAVEKIEGVLA</sequence>
<proteinExistence type="inferred from homology"/>
<dbReference type="RefSeq" id="WP_069176738.1">
    <property type="nucleotide sequence ID" value="NZ_CP017037.1"/>
</dbReference>
<dbReference type="GO" id="GO:1990904">
    <property type="term" value="C:ribonucleoprotein complex"/>
    <property type="evidence" value="ECO:0007669"/>
    <property type="project" value="UniProtKB-KW"/>
</dbReference>
<gene>
    <name evidence="6" type="primary">rplD</name>
    <name evidence="7" type="ORF">BCB69_00825</name>
</gene>
<dbReference type="AlphaFoldDB" id="A0A1B3WCG4"/>
<evidence type="ECO:0000313" key="8">
    <source>
        <dbReference type="Proteomes" id="UP000094757"/>
    </source>
</evidence>
<dbReference type="Gene3D" id="3.40.1370.10">
    <property type="match status" value="1"/>
</dbReference>
<dbReference type="STRING" id="39950.BCB69_00825"/>
<dbReference type="InterPro" id="IPR002136">
    <property type="entry name" value="Ribosomal_uL4"/>
</dbReference>
<keyword evidence="4 6" id="KW-0687">Ribonucleoprotein</keyword>
<dbReference type="NCBIfam" id="TIGR03953">
    <property type="entry name" value="rplD_bact"/>
    <property type="match status" value="1"/>
</dbReference>
<evidence type="ECO:0000256" key="5">
    <source>
        <dbReference type="ARBA" id="ARBA00035244"/>
    </source>
</evidence>
<keyword evidence="3 6" id="KW-0689">Ribosomal protein</keyword>
<dbReference type="GO" id="GO:0006412">
    <property type="term" value="P:translation"/>
    <property type="evidence" value="ECO:0007669"/>
    <property type="project" value="UniProtKB-UniRule"/>
</dbReference>
<evidence type="ECO:0000313" key="7">
    <source>
        <dbReference type="EMBL" id="AOH38659.1"/>
    </source>
</evidence>
<keyword evidence="6" id="KW-0694">RNA-binding</keyword>
<evidence type="ECO:0000256" key="6">
    <source>
        <dbReference type="HAMAP-Rule" id="MF_01328"/>
    </source>
</evidence>
<evidence type="ECO:0000256" key="1">
    <source>
        <dbReference type="ARBA" id="ARBA00010528"/>
    </source>
</evidence>
<dbReference type="Proteomes" id="UP000094757">
    <property type="component" value="Chromosome"/>
</dbReference>
<dbReference type="Pfam" id="PF00573">
    <property type="entry name" value="Ribosomal_L4"/>
    <property type="match status" value="1"/>
</dbReference>
<dbReference type="SUPFAM" id="SSF52166">
    <property type="entry name" value="Ribosomal protein L4"/>
    <property type="match status" value="1"/>
</dbReference>
<dbReference type="InterPro" id="IPR013005">
    <property type="entry name" value="Ribosomal_uL4-like"/>
</dbReference>
<evidence type="ECO:0000256" key="2">
    <source>
        <dbReference type="ARBA" id="ARBA00011838"/>
    </source>
</evidence>
<reference evidence="8" key="1">
    <citation type="submission" date="2016-08" db="EMBL/GenBank/DDBJ databases">
        <authorList>
            <person name="Holder M.E."/>
            <person name="Ajami N.J."/>
            <person name="Petrosino J.F."/>
        </authorList>
    </citation>
    <scope>NUCLEOTIDE SEQUENCE [LARGE SCALE GENOMIC DNA]</scope>
    <source>
        <strain evidence="8">F0677</strain>
    </source>
</reference>
<protein>
    <recommendedName>
        <fullName evidence="5 6">Large ribosomal subunit protein uL4</fullName>
    </recommendedName>
</protein>
<comment type="subunit">
    <text evidence="2 6">Part of the 50S ribosomal subunit.</text>
</comment>
<comment type="similarity">
    <text evidence="1 6">Belongs to the universal ribosomal protein uL4 family.</text>
</comment>
<name>A0A1B3WCG4_9FIRM</name>
<evidence type="ECO:0000256" key="4">
    <source>
        <dbReference type="ARBA" id="ARBA00023274"/>
    </source>
</evidence>
<dbReference type="InterPro" id="IPR023574">
    <property type="entry name" value="Ribosomal_uL4_dom_sf"/>
</dbReference>
<dbReference type="PANTHER" id="PTHR10746">
    <property type="entry name" value="50S RIBOSOMAL PROTEIN L4"/>
    <property type="match status" value="1"/>
</dbReference>
<dbReference type="GO" id="GO:0005840">
    <property type="term" value="C:ribosome"/>
    <property type="evidence" value="ECO:0007669"/>
    <property type="project" value="UniProtKB-KW"/>
</dbReference>
<comment type="function">
    <text evidence="6">One of the primary rRNA binding proteins, this protein initially binds near the 5'-end of the 23S rRNA. It is important during the early stages of 50S assembly. It makes multiple contacts with different domains of the 23S rRNA in the assembled 50S subunit and ribosome.</text>
</comment>
<dbReference type="HAMAP" id="MF_01328_B">
    <property type="entry name" value="Ribosomal_uL4_B"/>
    <property type="match status" value="1"/>
</dbReference>